<evidence type="ECO:0000256" key="13">
    <source>
        <dbReference type="ARBA" id="ARBA00040794"/>
    </source>
</evidence>
<dbReference type="InterPro" id="IPR020476">
    <property type="entry name" value="Nudix_hydrolase"/>
</dbReference>
<dbReference type="NCBIfam" id="TIGR00586">
    <property type="entry name" value="mutt"/>
    <property type="match status" value="1"/>
</dbReference>
<dbReference type="GO" id="GO:0016787">
    <property type="term" value="F:hydrolase activity"/>
    <property type="evidence" value="ECO:0007669"/>
    <property type="project" value="UniProtKB-KW"/>
</dbReference>
<evidence type="ECO:0000256" key="8">
    <source>
        <dbReference type="ARBA" id="ARBA00022842"/>
    </source>
</evidence>
<evidence type="ECO:0000259" key="17">
    <source>
        <dbReference type="PROSITE" id="PS51462"/>
    </source>
</evidence>
<dbReference type="PANTHER" id="PTHR47707">
    <property type="entry name" value="8-OXO-DGTP DIPHOSPHATASE"/>
    <property type="match status" value="1"/>
</dbReference>
<evidence type="ECO:0000313" key="18">
    <source>
        <dbReference type="EMBL" id="MDH4765307.1"/>
    </source>
</evidence>
<dbReference type="PROSITE" id="PS51462">
    <property type="entry name" value="NUDIX"/>
    <property type="match status" value="1"/>
</dbReference>
<evidence type="ECO:0000256" key="12">
    <source>
        <dbReference type="ARBA" id="ARBA00038905"/>
    </source>
</evidence>
<dbReference type="InterPro" id="IPR022998">
    <property type="entry name" value="ThiamineP_synth_TenI"/>
</dbReference>
<evidence type="ECO:0000256" key="3">
    <source>
        <dbReference type="ARBA" id="ARBA00022457"/>
    </source>
</evidence>
<dbReference type="SUPFAM" id="SSF55811">
    <property type="entry name" value="Nudix"/>
    <property type="match status" value="1"/>
</dbReference>
<dbReference type="NCBIfam" id="NF006530">
    <property type="entry name" value="PRK08999.1"/>
    <property type="match status" value="1"/>
</dbReference>
<dbReference type="InterPro" id="IPR013785">
    <property type="entry name" value="Aldolase_TIM"/>
</dbReference>
<dbReference type="EC" id="3.6.1.55" evidence="12"/>
<keyword evidence="9" id="KW-0234">DNA repair</keyword>
<dbReference type="InterPro" id="IPR015797">
    <property type="entry name" value="NUDIX_hydrolase-like_dom_sf"/>
</dbReference>
<dbReference type="InterPro" id="IPR047127">
    <property type="entry name" value="MutT-like"/>
</dbReference>
<evidence type="ECO:0000256" key="10">
    <source>
        <dbReference type="ARBA" id="ARBA00035861"/>
    </source>
</evidence>
<sequence>MTRLHVVAAVIRDPQGQILIAQRPAHKHQGGLWEFPGGKVEAGEAPAVALARELAEELGIQVTAARPLLQVRHDYPDQAVLLDVWQVDAFSGDAHGAEGQPLAWVAPRDLVNYDFPAANRPIVQAARLPERYLITPGELTTAELLNGLHRALDSGIRLVQLRTPDNFDPQYRDLAGDVQGLCTGRAQLMLKGPLEWLGDFPAAGWHLTAEQLRRYAPNGRPFPEQRLLAASCHDAEELALAQQMGVDFITLSPVMPTASHPGAPTLGWVKAQQLLADCNLPAYLLGGLGDDDLAGAWQAGAQGVAAIRAFWPGLSDPSMAVR</sequence>
<dbReference type="Pfam" id="PF02581">
    <property type="entry name" value="TMP-TENI"/>
    <property type="match status" value="1"/>
</dbReference>
<proteinExistence type="inferred from homology"/>
<evidence type="ECO:0000256" key="2">
    <source>
        <dbReference type="ARBA" id="ARBA00005582"/>
    </source>
</evidence>
<dbReference type="InterPro" id="IPR000086">
    <property type="entry name" value="NUDIX_hydrolase_dom"/>
</dbReference>
<keyword evidence="8" id="KW-0460">Magnesium</keyword>
<evidence type="ECO:0000256" key="1">
    <source>
        <dbReference type="ARBA" id="ARBA00001946"/>
    </source>
</evidence>
<comment type="catalytic activity">
    <reaction evidence="11">
        <text>8-oxo-GTP + H2O = 8-oxo-GMP + diphosphate + H(+)</text>
        <dbReference type="Rhea" id="RHEA:67616"/>
        <dbReference type="ChEBI" id="CHEBI:15377"/>
        <dbReference type="ChEBI" id="CHEBI:15378"/>
        <dbReference type="ChEBI" id="CHEBI:33019"/>
        <dbReference type="ChEBI" id="CHEBI:143553"/>
        <dbReference type="ChEBI" id="CHEBI:145694"/>
    </reaction>
</comment>
<gene>
    <name evidence="18" type="ORF">OMP44_20635</name>
</gene>
<keyword evidence="19" id="KW-1185">Reference proteome</keyword>
<dbReference type="SUPFAM" id="SSF51391">
    <property type="entry name" value="Thiamin phosphate synthase"/>
    <property type="match status" value="1"/>
</dbReference>
<keyword evidence="3" id="KW-0515">Mutator protein</keyword>
<comment type="catalytic activity">
    <reaction evidence="10">
        <text>8-oxo-dGTP + H2O = 8-oxo-dGMP + diphosphate + H(+)</text>
        <dbReference type="Rhea" id="RHEA:31575"/>
        <dbReference type="ChEBI" id="CHEBI:15377"/>
        <dbReference type="ChEBI" id="CHEBI:15378"/>
        <dbReference type="ChEBI" id="CHEBI:33019"/>
        <dbReference type="ChEBI" id="CHEBI:63224"/>
        <dbReference type="ChEBI" id="CHEBI:77896"/>
        <dbReference type="EC" id="3.6.1.55"/>
    </reaction>
</comment>
<dbReference type="EMBL" id="JAPDIQ010000010">
    <property type="protein sequence ID" value="MDH4765307.1"/>
    <property type="molecule type" value="Genomic_DNA"/>
</dbReference>
<keyword evidence="5" id="KW-0479">Metal-binding</keyword>
<evidence type="ECO:0000256" key="4">
    <source>
        <dbReference type="ARBA" id="ARBA00022705"/>
    </source>
</evidence>
<comment type="cofactor">
    <cofactor evidence="1">
        <name>Mg(2+)</name>
        <dbReference type="ChEBI" id="CHEBI:18420"/>
    </cofactor>
</comment>
<evidence type="ECO:0000256" key="9">
    <source>
        <dbReference type="ARBA" id="ARBA00023204"/>
    </source>
</evidence>
<evidence type="ECO:0000256" key="11">
    <source>
        <dbReference type="ARBA" id="ARBA00036904"/>
    </source>
</evidence>
<dbReference type="Proteomes" id="UP001157461">
    <property type="component" value="Unassembled WGS sequence"/>
</dbReference>
<evidence type="ECO:0000256" key="14">
    <source>
        <dbReference type="ARBA" id="ARBA00041592"/>
    </source>
</evidence>
<dbReference type="PRINTS" id="PR00502">
    <property type="entry name" value="NUDIXFAMILY"/>
</dbReference>
<evidence type="ECO:0000256" key="5">
    <source>
        <dbReference type="ARBA" id="ARBA00022723"/>
    </source>
</evidence>
<reference evidence="18 19" key="1">
    <citation type="submission" date="2022-10" db="EMBL/GenBank/DDBJ databases">
        <title>A novel Pseudomonas species, isolated from Passiflora incarnata leaves.</title>
        <authorList>
            <person name="Cueva-Yesquen L.G."/>
            <person name="Fantinatti-Garboggini F."/>
        </authorList>
    </citation>
    <scope>NUCLEOTIDE SEQUENCE [LARGE SCALE GENOMIC DNA]</scope>
    <source>
        <strain evidence="18 19">CBMAI 2609</strain>
    </source>
</reference>
<evidence type="ECO:0000256" key="16">
    <source>
        <dbReference type="ARBA" id="ARBA00042798"/>
    </source>
</evidence>
<dbReference type="CDD" id="cd03425">
    <property type="entry name" value="NUDIX_MutT_NudA_like"/>
    <property type="match status" value="1"/>
</dbReference>
<dbReference type="RefSeq" id="WP_280310888.1">
    <property type="nucleotide sequence ID" value="NZ_JAPDIQ010000010.1"/>
</dbReference>
<dbReference type="Pfam" id="PF14815">
    <property type="entry name" value="NUDIX_4"/>
    <property type="match status" value="1"/>
</dbReference>
<dbReference type="InterPro" id="IPR029119">
    <property type="entry name" value="MutY_C"/>
</dbReference>
<feature type="domain" description="Nudix hydrolase" evidence="17">
    <location>
        <begin position="1"/>
        <end position="128"/>
    </location>
</feature>
<evidence type="ECO:0000256" key="7">
    <source>
        <dbReference type="ARBA" id="ARBA00022801"/>
    </source>
</evidence>
<dbReference type="Gene3D" id="3.90.79.10">
    <property type="entry name" value="Nucleoside Triphosphate Pyrophosphohydrolase"/>
    <property type="match status" value="1"/>
</dbReference>
<keyword evidence="6" id="KW-0227">DNA damage</keyword>
<name>A0ABT6ILG7_9PSED</name>
<comment type="similarity">
    <text evidence="2">Belongs to the Nudix hydrolase family.</text>
</comment>
<dbReference type="InterPro" id="IPR036206">
    <property type="entry name" value="ThiamineP_synth_sf"/>
</dbReference>
<evidence type="ECO:0000313" key="19">
    <source>
        <dbReference type="Proteomes" id="UP001157461"/>
    </source>
</evidence>
<protein>
    <recommendedName>
        <fullName evidence="13">8-oxo-dGTP diphosphatase</fullName>
        <ecNumber evidence="12">3.6.1.55</ecNumber>
    </recommendedName>
    <alternativeName>
        <fullName evidence="16">7,8-dihydro-8-oxoguanine-triphosphatase</fullName>
    </alternativeName>
    <alternativeName>
        <fullName evidence="15">Mutator protein MutT</fullName>
    </alternativeName>
    <alternativeName>
        <fullName evidence="14">dGTP pyrophosphohydrolase</fullName>
    </alternativeName>
</protein>
<accession>A0ABT6ILG7</accession>
<dbReference type="InterPro" id="IPR020084">
    <property type="entry name" value="NUDIX_hydrolase_CS"/>
</dbReference>
<dbReference type="InterPro" id="IPR003561">
    <property type="entry name" value="Mutator_MutT"/>
</dbReference>
<organism evidence="18 19">
    <name type="scientific">Pseudomonas flavocrustae</name>
    <dbReference type="NCBI Taxonomy" id="2991719"/>
    <lineage>
        <taxon>Bacteria</taxon>
        <taxon>Pseudomonadati</taxon>
        <taxon>Pseudomonadota</taxon>
        <taxon>Gammaproteobacteria</taxon>
        <taxon>Pseudomonadales</taxon>
        <taxon>Pseudomonadaceae</taxon>
        <taxon>Pseudomonas</taxon>
    </lineage>
</organism>
<dbReference type="CDD" id="cd00564">
    <property type="entry name" value="TMP_TenI"/>
    <property type="match status" value="1"/>
</dbReference>
<dbReference type="Gene3D" id="3.20.20.70">
    <property type="entry name" value="Aldolase class I"/>
    <property type="match status" value="1"/>
</dbReference>
<keyword evidence="7 18" id="KW-0378">Hydrolase</keyword>
<keyword evidence="4" id="KW-0235">DNA replication</keyword>
<dbReference type="PANTHER" id="PTHR47707:SF1">
    <property type="entry name" value="NUDIX HYDROLASE FAMILY PROTEIN"/>
    <property type="match status" value="1"/>
</dbReference>
<dbReference type="PROSITE" id="PS00893">
    <property type="entry name" value="NUDIX_BOX"/>
    <property type="match status" value="1"/>
</dbReference>
<comment type="caution">
    <text evidence="18">The sequence shown here is derived from an EMBL/GenBank/DDBJ whole genome shotgun (WGS) entry which is preliminary data.</text>
</comment>
<evidence type="ECO:0000256" key="6">
    <source>
        <dbReference type="ARBA" id="ARBA00022763"/>
    </source>
</evidence>
<evidence type="ECO:0000256" key="15">
    <source>
        <dbReference type="ARBA" id="ARBA00041979"/>
    </source>
</evidence>